<dbReference type="PROSITE" id="PS00622">
    <property type="entry name" value="HTH_LUXR_1"/>
    <property type="match status" value="1"/>
</dbReference>
<organism evidence="5 6">
    <name type="scientific">Actinomyces urogenitalis</name>
    <dbReference type="NCBI Taxonomy" id="103621"/>
    <lineage>
        <taxon>Bacteria</taxon>
        <taxon>Bacillati</taxon>
        <taxon>Actinomycetota</taxon>
        <taxon>Actinomycetes</taxon>
        <taxon>Actinomycetales</taxon>
        <taxon>Actinomycetaceae</taxon>
        <taxon>Actinomyces</taxon>
    </lineage>
</organism>
<comment type="caution">
    <text evidence="5">The sequence shown here is derived from an EMBL/GenBank/DDBJ whole genome shotgun (WGS) entry which is preliminary data.</text>
</comment>
<dbReference type="GO" id="GO:0000160">
    <property type="term" value="P:phosphorelay signal transduction system"/>
    <property type="evidence" value="ECO:0007669"/>
    <property type="project" value="InterPro"/>
</dbReference>
<evidence type="ECO:0000313" key="6">
    <source>
        <dbReference type="Proteomes" id="UP000234778"/>
    </source>
</evidence>
<dbReference type="SMART" id="SM00421">
    <property type="entry name" value="HTH_LUXR"/>
    <property type="match status" value="1"/>
</dbReference>
<dbReference type="Pfam" id="PF00072">
    <property type="entry name" value="Response_reg"/>
    <property type="match status" value="1"/>
</dbReference>
<accession>A0A2I1KTT9</accession>
<dbReference type="CDD" id="cd06170">
    <property type="entry name" value="LuxR_C_like"/>
    <property type="match status" value="1"/>
</dbReference>
<dbReference type="PANTHER" id="PTHR43214">
    <property type="entry name" value="TWO-COMPONENT RESPONSE REGULATOR"/>
    <property type="match status" value="1"/>
</dbReference>
<dbReference type="Proteomes" id="UP000234778">
    <property type="component" value="Unassembled WGS sequence"/>
</dbReference>
<dbReference type="InterPro" id="IPR001789">
    <property type="entry name" value="Sig_transdc_resp-reg_receiver"/>
</dbReference>
<evidence type="ECO:0000259" key="3">
    <source>
        <dbReference type="PROSITE" id="PS50043"/>
    </source>
</evidence>
<evidence type="ECO:0000256" key="2">
    <source>
        <dbReference type="PROSITE-ProRule" id="PRU00169"/>
    </source>
</evidence>
<dbReference type="SUPFAM" id="SSF52172">
    <property type="entry name" value="CheY-like"/>
    <property type="match status" value="1"/>
</dbReference>
<dbReference type="RefSeq" id="WP_101638051.1">
    <property type="nucleotide sequence ID" value="NZ_JBKUIE010000004.1"/>
</dbReference>
<dbReference type="PROSITE" id="PS50043">
    <property type="entry name" value="HTH_LUXR_2"/>
    <property type="match status" value="1"/>
</dbReference>
<feature type="modified residue" description="4-aspartylphosphate" evidence="2">
    <location>
        <position position="60"/>
    </location>
</feature>
<dbReference type="GO" id="GO:0003677">
    <property type="term" value="F:DNA binding"/>
    <property type="evidence" value="ECO:0007669"/>
    <property type="project" value="UniProtKB-KW"/>
</dbReference>
<dbReference type="GeneID" id="81708257"/>
<dbReference type="SMART" id="SM00448">
    <property type="entry name" value="REC"/>
    <property type="match status" value="1"/>
</dbReference>
<dbReference type="InterPro" id="IPR036388">
    <property type="entry name" value="WH-like_DNA-bd_sf"/>
</dbReference>
<dbReference type="SUPFAM" id="SSF46894">
    <property type="entry name" value="C-terminal effector domain of the bipartite response regulators"/>
    <property type="match status" value="1"/>
</dbReference>
<feature type="domain" description="HTH luxR-type" evidence="3">
    <location>
        <begin position="144"/>
        <end position="209"/>
    </location>
</feature>
<dbReference type="InterPro" id="IPR011006">
    <property type="entry name" value="CheY-like_superfamily"/>
</dbReference>
<dbReference type="PRINTS" id="PR00038">
    <property type="entry name" value="HTHLUXR"/>
</dbReference>
<keyword evidence="2" id="KW-0597">Phosphoprotein</keyword>
<dbReference type="EMBL" id="PKHA01000003">
    <property type="protein sequence ID" value="PKY99031.1"/>
    <property type="molecule type" value="Genomic_DNA"/>
</dbReference>
<gene>
    <name evidence="5" type="ORF">CYJ26_04825</name>
</gene>
<dbReference type="InterPro" id="IPR000792">
    <property type="entry name" value="Tscrpt_reg_LuxR_C"/>
</dbReference>
<dbReference type="InterPro" id="IPR016032">
    <property type="entry name" value="Sig_transdc_resp-reg_C-effctor"/>
</dbReference>
<reference evidence="5 6" key="1">
    <citation type="submission" date="2017-12" db="EMBL/GenBank/DDBJ databases">
        <title>Phylogenetic diversity of female urinary microbiome.</title>
        <authorList>
            <person name="Thomas-White K."/>
            <person name="Wolfe A.J."/>
        </authorList>
    </citation>
    <scope>NUCLEOTIDE SEQUENCE [LARGE SCALE GENOMIC DNA]</scope>
    <source>
        <strain evidence="5 6">UMB0319</strain>
    </source>
</reference>
<sequence>MTTQPGPIQLLVADDQALVRGALATLLGLERDLEVVAQVGTGRQTVERVRSGGVDVALLDIEMPDGDGLWAAEQIARLRSAGTTPCRSIIVTTFGRPGYLSRAIEVGASGFLVKDTPPAELAEAVRKVHAGLRVIDPMLAQESVLLGPNPLTEREREVLRLAGKGLDAPHIAAHLSLGEGTVRNYLSSAIAKTGSRNRVEAVRTAESNGWL</sequence>
<dbReference type="AlphaFoldDB" id="A0A2I1KTT9"/>
<dbReference type="Gene3D" id="1.10.10.10">
    <property type="entry name" value="Winged helix-like DNA-binding domain superfamily/Winged helix DNA-binding domain"/>
    <property type="match status" value="1"/>
</dbReference>
<dbReference type="GO" id="GO:0006355">
    <property type="term" value="P:regulation of DNA-templated transcription"/>
    <property type="evidence" value="ECO:0007669"/>
    <property type="project" value="InterPro"/>
</dbReference>
<dbReference type="Pfam" id="PF00196">
    <property type="entry name" value="GerE"/>
    <property type="match status" value="1"/>
</dbReference>
<evidence type="ECO:0000313" key="5">
    <source>
        <dbReference type="EMBL" id="PKY99031.1"/>
    </source>
</evidence>
<keyword evidence="1 5" id="KW-0238">DNA-binding</keyword>
<proteinExistence type="predicted"/>
<dbReference type="InterPro" id="IPR039420">
    <property type="entry name" value="WalR-like"/>
</dbReference>
<evidence type="ECO:0000259" key="4">
    <source>
        <dbReference type="PROSITE" id="PS50110"/>
    </source>
</evidence>
<dbReference type="PANTHER" id="PTHR43214:SF42">
    <property type="entry name" value="TRANSCRIPTIONAL REGULATORY PROTEIN DESR"/>
    <property type="match status" value="1"/>
</dbReference>
<dbReference type="PROSITE" id="PS50110">
    <property type="entry name" value="RESPONSE_REGULATORY"/>
    <property type="match status" value="1"/>
</dbReference>
<protein>
    <submittedName>
        <fullName evidence="5">DNA-binding response regulator</fullName>
    </submittedName>
</protein>
<feature type="domain" description="Response regulatory" evidence="4">
    <location>
        <begin position="9"/>
        <end position="129"/>
    </location>
</feature>
<name>A0A2I1KTT9_9ACTO</name>
<dbReference type="Gene3D" id="3.40.50.2300">
    <property type="match status" value="1"/>
</dbReference>
<evidence type="ECO:0000256" key="1">
    <source>
        <dbReference type="ARBA" id="ARBA00023125"/>
    </source>
</evidence>